<keyword evidence="5 9" id="KW-1133">Transmembrane helix</keyword>
<reference evidence="11" key="1">
    <citation type="submission" date="2018-05" db="EMBL/GenBank/DDBJ databases">
        <authorList>
            <person name="Lanie J.A."/>
            <person name="Ng W.-L."/>
            <person name="Kazmierczak K.M."/>
            <person name="Andrzejewski T.M."/>
            <person name="Davidsen T.M."/>
            <person name="Wayne K.J."/>
            <person name="Tettelin H."/>
            <person name="Glass J.I."/>
            <person name="Rusch D."/>
            <person name="Podicherti R."/>
            <person name="Tsui H.-C.T."/>
            <person name="Winkler M.E."/>
        </authorList>
    </citation>
    <scope>NUCLEOTIDE SEQUENCE</scope>
</reference>
<evidence type="ECO:0000256" key="7">
    <source>
        <dbReference type="ARBA" id="ARBA00023306"/>
    </source>
</evidence>
<evidence type="ECO:0000259" key="10">
    <source>
        <dbReference type="SMART" id="SM00771"/>
    </source>
</evidence>
<dbReference type="SUPFAM" id="SSF64383">
    <property type="entry name" value="Cell-division protein ZipA, C-terminal domain"/>
    <property type="match status" value="1"/>
</dbReference>
<dbReference type="InterPro" id="IPR011919">
    <property type="entry name" value="Cell_div_ZipA"/>
</dbReference>
<dbReference type="EMBL" id="UINC01000060">
    <property type="protein sequence ID" value="SUZ48276.1"/>
    <property type="molecule type" value="Genomic_DNA"/>
</dbReference>
<evidence type="ECO:0000313" key="11">
    <source>
        <dbReference type="EMBL" id="SUZ48276.1"/>
    </source>
</evidence>
<name>A0A381N131_9ZZZZ</name>
<keyword evidence="7" id="KW-0131">Cell cycle</keyword>
<dbReference type="GO" id="GO:0000917">
    <property type="term" value="P:division septum assembly"/>
    <property type="evidence" value="ECO:0007669"/>
    <property type="project" value="TreeGrafter"/>
</dbReference>
<dbReference type="SMART" id="SM00771">
    <property type="entry name" value="ZipA_C"/>
    <property type="match status" value="1"/>
</dbReference>
<evidence type="ECO:0000256" key="8">
    <source>
        <dbReference type="SAM" id="MobiDB-lite"/>
    </source>
</evidence>
<evidence type="ECO:0000256" key="3">
    <source>
        <dbReference type="ARBA" id="ARBA00022618"/>
    </source>
</evidence>
<dbReference type="NCBIfam" id="TIGR02205">
    <property type="entry name" value="septum_zipA"/>
    <property type="match status" value="1"/>
</dbReference>
<organism evidence="11">
    <name type="scientific">marine metagenome</name>
    <dbReference type="NCBI Taxonomy" id="408172"/>
    <lineage>
        <taxon>unclassified sequences</taxon>
        <taxon>metagenomes</taxon>
        <taxon>ecological metagenomes</taxon>
    </lineage>
</organism>
<dbReference type="InterPro" id="IPR036765">
    <property type="entry name" value="ZipA_FtsZ-bd_C_sf"/>
</dbReference>
<keyword evidence="3" id="KW-0132">Cell division</keyword>
<evidence type="ECO:0000256" key="6">
    <source>
        <dbReference type="ARBA" id="ARBA00023136"/>
    </source>
</evidence>
<protein>
    <recommendedName>
        <fullName evidence="10">ZipA C-terminal FtsZ-binding domain-containing protein</fullName>
    </recommendedName>
</protein>
<dbReference type="InterPro" id="IPR007449">
    <property type="entry name" value="ZipA_FtsZ-bd_C"/>
</dbReference>
<keyword evidence="1" id="KW-1003">Cell membrane</keyword>
<evidence type="ECO:0000256" key="2">
    <source>
        <dbReference type="ARBA" id="ARBA00022519"/>
    </source>
</evidence>
<dbReference type="Gene3D" id="3.30.1400.10">
    <property type="entry name" value="ZipA, C-terminal FtsZ-binding domain"/>
    <property type="match status" value="1"/>
</dbReference>
<keyword evidence="6 9" id="KW-0472">Membrane</keyword>
<dbReference type="GO" id="GO:0005886">
    <property type="term" value="C:plasma membrane"/>
    <property type="evidence" value="ECO:0007669"/>
    <property type="project" value="TreeGrafter"/>
</dbReference>
<sequence length="288" mass="31692">VDMKIFILVCGALLIAAVIMHGLWVARRSRKNPLKMELAENGTSIGIDEMELLRGELPNGGARIAARKRPTPALTTKPLQEDKVLIDASEIVAEDETVLVGEAVVSNESPIVAEATPSRLRRTRKEAGQTPEKTPRASEGNATLELDDRTDLVVVSVMDSKGDRWNGSKVIEVLLRHGLKYGEMNIFHRVDATGVTQFSVANAVEPGSFDLADIKEMATPGVTMFLRIHGPNEPLSAYDDMLAVARDVAETLGGELRDEHMNLITSQVVEHYRQQIIEFARKKMFARA</sequence>
<feature type="non-terminal residue" evidence="11">
    <location>
        <position position="1"/>
    </location>
</feature>
<evidence type="ECO:0000256" key="9">
    <source>
        <dbReference type="SAM" id="Phobius"/>
    </source>
</evidence>
<feature type="domain" description="ZipA C-terminal FtsZ-binding" evidence="10">
    <location>
        <begin position="149"/>
        <end position="276"/>
    </location>
</feature>
<dbReference type="GO" id="GO:0032153">
    <property type="term" value="C:cell division site"/>
    <property type="evidence" value="ECO:0007669"/>
    <property type="project" value="TreeGrafter"/>
</dbReference>
<evidence type="ECO:0000256" key="4">
    <source>
        <dbReference type="ARBA" id="ARBA00022692"/>
    </source>
</evidence>
<dbReference type="Pfam" id="PF04354">
    <property type="entry name" value="ZipA_C"/>
    <property type="match status" value="1"/>
</dbReference>
<dbReference type="AlphaFoldDB" id="A0A381N131"/>
<proteinExistence type="inferred from homology"/>
<keyword evidence="2" id="KW-0997">Cell inner membrane</keyword>
<gene>
    <name evidence="11" type="ORF">METZ01_LOCUS1130</name>
</gene>
<evidence type="ECO:0000256" key="5">
    <source>
        <dbReference type="ARBA" id="ARBA00022989"/>
    </source>
</evidence>
<accession>A0A381N131</accession>
<dbReference type="PANTHER" id="PTHR38685">
    <property type="entry name" value="CELL DIVISION PROTEIN ZIPA"/>
    <property type="match status" value="1"/>
</dbReference>
<evidence type="ECO:0000256" key="1">
    <source>
        <dbReference type="ARBA" id="ARBA00022475"/>
    </source>
</evidence>
<feature type="transmembrane region" description="Helical" evidence="9">
    <location>
        <begin position="6"/>
        <end position="26"/>
    </location>
</feature>
<dbReference type="HAMAP" id="MF_00509">
    <property type="entry name" value="ZipA"/>
    <property type="match status" value="1"/>
</dbReference>
<keyword evidence="4 9" id="KW-0812">Transmembrane</keyword>
<dbReference type="PANTHER" id="PTHR38685:SF1">
    <property type="entry name" value="CELL DIVISION PROTEIN ZIPA"/>
    <property type="match status" value="1"/>
</dbReference>
<feature type="region of interest" description="Disordered" evidence="8">
    <location>
        <begin position="118"/>
        <end position="143"/>
    </location>
</feature>